<reference evidence="2 3" key="1">
    <citation type="submission" date="2024-07" db="EMBL/GenBank/DDBJ databases">
        <title>Description of Labrys sedimenti sp. nov., isolated from a diclofenac-degrading enrichment culture.</title>
        <authorList>
            <person name="Tancsics A."/>
            <person name="Csepanyi A."/>
        </authorList>
    </citation>
    <scope>NUCLEOTIDE SEQUENCE [LARGE SCALE GENOMIC DNA]</scope>
    <source>
        <strain evidence="2 3">LMG 23578</strain>
    </source>
</reference>
<dbReference type="EMBL" id="JBFNQD010000001">
    <property type="protein sequence ID" value="MEW9304727.1"/>
    <property type="molecule type" value="Genomic_DNA"/>
</dbReference>
<dbReference type="Pfam" id="PF10805">
    <property type="entry name" value="DUF2730"/>
    <property type="match status" value="1"/>
</dbReference>
<evidence type="ECO:0000256" key="1">
    <source>
        <dbReference type="SAM" id="Phobius"/>
    </source>
</evidence>
<gene>
    <name evidence="2" type="ORF">ABXS05_04215</name>
</gene>
<dbReference type="Proteomes" id="UP001555786">
    <property type="component" value="Unassembled WGS sequence"/>
</dbReference>
<sequence>MDLASTQSAISIVLGILTIISLIYTWVTSRSRASAAEIGKIHDRVDLLEVRLTKIETEMLHLPSASGFHRMELAMTRLQGDMEVLTERLKPIGAVGDRLQEFLLDQANKR</sequence>
<keyword evidence="1" id="KW-1133">Transmembrane helix</keyword>
<organism evidence="2 3">
    <name type="scientific">Labrys neptuniae</name>
    <dbReference type="NCBI Taxonomy" id="376174"/>
    <lineage>
        <taxon>Bacteria</taxon>
        <taxon>Pseudomonadati</taxon>
        <taxon>Pseudomonadota</taxon>
        <taxon>Alphaproteobacteria</taxon>
        <taxon>Hyphomicrobiales</taxon>
        <taxon>Xanthobacteraceae</taxon>
        <taxon>Labrys</taxon>
    </lineage>
</organism>
<dbReference type="InterPro" id="IPR020269">
    <property type="entry name" value="Phage_Mu_Releasin"/>
</dbReference>
<keyword evidence="3" id="KW-1185">Reference proteome</keyword>
<keyword evidence="1" id="KW-0472">Membrane</keyword>
<name>A0ABV3PGG9_9HYPH</name>
<comment type="caution">
    <text evidence="2">The sequence shown here is derived from an EMBL/GenBank/DDBJ whole genome shotgun (WGS) entry which is preliminary data.</text>
</comment>
<accession>A0ABV3PGG9</accession>
<evidence type="ECO:0000313" key="3">
    <source>
        <dbReference type="Proteomes" id="UP001555786"/>
    </source>
</evidence>
<protein>
    <submittedName>
        <fullName evidence="2">DUF2730 family protein</fullName>
    </submittedName>
</protein>
<dbReference type="RefSeq" id="WP_068295627.1">
    <property type="nucleotide sequence ID" value="NZ_JBFNQD010000001.1"/>
</dbReference>
<evidence type="ECO:0000313" key="2">
    <source>
        <dbReference type="EMBL" id="MEW9304727.1"/>
    </source>
</evidence>
<keyword evidence="1" id="KW-0812">Transmembrane</keyword>
<feature type="transmembrane region" description="Helical" evidence="1">
    <location>
        <begin position="6"/>
        <end position="27"/>
    </location>
</feature>
<proteinExistence type="predicted"/>